<organism evidence="1 2">
    <name type="scientific">Hyella patelloides LEGE 07179</name>
    <dbReference type="NCBI Taxonomy" id="945734"/>
    <lineage>
        <taxon>Bacteria</taxon>
        <taxon>Bacillati</taxon>
        <taxon>Cyanobacteriota</taxon>
        <taxon>Cyanophyceae</taxon>
        <taxon>Pleurocapsales</taxon>
        <taxon>Hyellaceae</taxon>
        <taxon>Hyella</taxon>
    </lineage>
</organism>
<dbReference type="AlphaFoldDB" id="A0A563VM07"/>
<name>A0A563VM07_9CYAN</name>
<proteinExistence type="predicted"/>
<dbReference type="EMBL" id="CAACVJ010000057">
    <property type="protein sequence ID" value="VEP12451.1"/>
    <property type="molecule type" value="Genomic_DNA"/>
</dbReference>
<evidence type="ECO:0000313" key="1">
    <source>
        <dbReference type="EMBL" id="VEP12451.1"/>
    </source>
</evidence>
<reference evidence="1 2" key="1">
    <citation type="submission" date="2019-01" db="EMBL/GenBank/DDBJ databases">
        <authorList>
            <person name="Brito A."/>
        </authorList>
    </citation>
    <scope>NUCLEOTIDE SEQUENCE [LARGE SCALE GENOMIC DNA]</scope>
    <source>
        <strain evidence="1">1</strain>
    </source>
</reference>
<evidence type="ECO:0000313" key="2">
    <source>
        <dbReference type="Proteomes" id="UP000320055"/>
    </source>
</evidence>
<dbReference type="Proteomes" id="UP000320055">
    <property type="component" value="Unassembled WGS sequence"/>
</dbReference>
<accession>A0A563VM07</accession>
<sequence length="46" mass="5445">MKALVINQRLFISEQFLISYIIYFLQRKSLMGLTKINIVKNIIISE</sequence>
<keyword evidence="2" id="KW-1185">Reference proteome</keyword>
<protein>
    <submittedName>
        <fullName evidence="1">Uncharacterized protein</fullName>
    </submittedName>
</protein>
<gene>
    <name evidence="1" type="ORF">H1P_150015</name>
</gene>